<dbReference type="AlphaFoldDB" id="A0A934JUV9"/>
<comment type="similarity">
    <text evidence="4">Belongs to the serine/threonine dehydratase family. DsdA subfamily.</text>
</comment>
<comment type="catalytic activity">
    <reaction evidence="4">
        <text>D-serine = pyruvate + NH4(+)</text>
        <dbReference type="Rhea" id="RHEA:13977"/>
        <dbReference type="ChEBI" id="CHEBI:15361"/>
        <dbReference type="ChEBI" id="CHEBI:28938"/>
        <dbReference type="ChEBI" id="CHEBI:35247"/>
        <dbReference type="EC" id="4.3.1.18"/>
    </reaction>
</comment>
<name>A0A934JUV9_9GAMM</name>
<organism evidence="6 7">
    <name type="scientific">Marinomonas transparens</name>
    <dbReference type="NCBI Taxonomy" id="2795388"/>
    <lineage>
        <taxon>Bacteria</taxon>
        <taxon>Pseudomonadati</taxon>
        <taxon>Pseudomonadota</taxon>
        <taxon>Gammaproteobacteria</taxon>
        <taxon>Oceanospirillales</taxon>
        <taxon>Oceanospirillaceae</taxon>
        <taxon>Marinomonas</taxon>
    </lineage>
</organism>
<protein>
    <recommendedName>
        <fullName evidence="4">Probable D-serine dehydratase</fullName>
        <ecNumber evidence="4">4.3.1.18</ecNumber>
    </recommendedName>
    <alternativeName>
        <fullName evidence="4">D-serine deaminase</fullName>
        <shortName evidence="4">DSD</shortName>
    </alternativeName>
</protein>
<dbReference type="InterPro" id="IPR036052">
    <property type="entry name" value="TrpB-like_PALP_sf"/>
</dbReference>
<dbReference type="GO" id="GO:0036088">
    <property type="term" value="P:D-serine catabolic process"/>
    <property type="evidence" value="ECO:0007669"/>
    <property type="project" value="TreeGrafter"/>
</dbReference>
<accession>A0A934JUV9</accession>
<dbReference type="GO" id="GO:0008721">
    <property type="term" value="F:D-serine ammonia-lyase activity"/>
    <property type="evidence" value="ECO:0007669"/>
    <property type="project" value="UniProtKB-EC"/>
</dbReference>
<dbReference type="HAMAP" id="MF_01030">
    <property type="entry name" value="D_Ser_dehydrat"/>
    <property type="match status" value="1"/>
</dbReference>
<keyword evidence="3 4" id="KW-0456">Lyase</keyword>
<dbReference type="GO" id="GO:0016836">
    <property type="term" value="F:hydro-lyase activity"/>
    <property type="evidence" value="ECO:0007669"/>
    <property type="project" value="UniProtKB-UniRule"/>
</dbReference>
<evidence type="ECO:0000259" key="5">
    <source>
        <dbReference type="Pfam" id="PF00291"/>
    </source>
</evidence>
<evidence type="ECO:0000256" key="1">
    <source>
        <dbReference type="ARBA" id="ARBA00001933"/>
    </source>
</evidence>
<dbReference type="NCBIfam" id="NF002823">
    <property type="entry name" value="PRK02991.1"/>
    <property type="match status" value="1"/>
</dbReference>
<evidence type="ECO:0000256" key="3">
    <source>
        <dbReference type="ARBA" id="ARBA00023239"/>
    </source>
</evidence>
<evidence type="ECO:0000313" key="6">
    <source>
        <dbReference type="EMBL" id="MBJ7538727.1"/>
    </source>
</evidence>
<dbReference type="RefSeq" id="WP_199469132.1">
    <property type="nucleotide sequence ID" value="NZ_JAEMNX010000017.1"/>
</dbReference>
<dbReference type="PANTHER" id="PTHR48078:SF9">
    <property type="entry name" value="D-SERINE DEHYDRATASE"/>
    <property type="match status" value="1"/>
</dbReference>
<dbReference type="SUPFAM" id="SSF53686">
    <property type="entry name" value="Tryptophan synthase beta subunit-like PLP-dependent enzymes"/>
    <property type="match status" value="1"/>
</dbReference>
<feature type="modified residue" description="N6-(pyridoxal phosphate)lysine" evidence="4">
    <location>
        <position position="112"/>
    </location>
</feature>
<sequence length="439" mass="47642">MSEFTTNPVVQSLVALNETTWFNPKKVAFESVQGQLPLQMSDMQDAADRLSRFAPYLALVFPDTAVNHGIIESELKPIPAMQSVLSDLMGADIEGRLLMKCDNQLPIAGSIKARGGIYEVLLHAERLALASGLLREGDDYRTFDSDAFRALFSAHQIVVGSTGNLGLSIGTMSAKLGFKVTVHMSADAREWKKALLESKGVNVVEHTADYSVAVEQGRQEAEQDDSAYFIDDEDSTSLFLGYSVAALRLQKQLNEQGILVDADHPLFVYLPCGVGGAPGGITFGLKQVFGDHVHCFFAEPTHSPCMLLGMETGLHSKIAVQDLGIDNLTCADGLAVGRPSAFVGPMMDQLLSGAYTVSDDNMHRYLTMLADAESIQVEPSATAGLVGVMRLLTSGRDYLKSHQLEDKMPQATHIMWATGGDLVPDEEREAYYSYGKALL</sequence>
<keyword evidence="7" id="KW-1185">Reference proteome</keyword>
<reference evidence="6" key="1">
    <citation type="submission" date="2020-12" db="EMBL/GenBank/DDBJ databases">
        <title>Marinomonas arctica sp. nov., a psychrotolerant bacterium isolated from the Arctic.</title>
        <authorList>
            <person name="Zhang Y."/>
        </authorList>
    </citation>
    <scope>NUCLEOTIDE SEQUENCE</scope>
    <source>
        <strain evidence="6">C1424</strain>
    </source>
</reference>
<dbReference type="EC" id="4.3.1.18" evidence="4"/>
<evidence type="ECO:0000256" key="2">
    <source>
        <dbReference type="ARBA" id="ARBA00022898"/>
    </source>
</evidence>
<proteinExistence type="inferred from homology"/>
<dbReference type="Proteomes" id="UP000628710">
    <property type="component" value="Unassembled WGS sequence"/>
</dbReference>
<dbReference type="EMBL" id="JAEMNX010000017">
    <property type="protein sequence ID" value="MBJ7538727.1"/>
    <property type="molecule type" value="Genomic_DNA"/>
</dbReference>
<gene>
    <name evidence="4" type="primary">dsdA</name>
    <name evidence="6" type="ORF">I8J31_13660</name>
</gene>
<evidence type="ECO:0000256" key="4">
    <source>
        <dbReference type="HAMAP-Rule" id="MF_01030"/>
    </source>
</evidence>
<dbReference type="NCBIfam" id="TIGR02035">
    <property type="entry name" value="D_Ser_am_lyase"/>
    <property type="match status" value="1"/>
</dbReference>
<evidence type="ECO:0000313" key="7">
    <source>
        <dbReference type="Proteomes" id="UP000628710"/>
    </source>
</evidence>
<feature type="domain" description="Tryptophan synthase beta chain-like PALP" evidence="5">
    <location>
        <begin position="89"/>
        <end position="391"/>
    </location>
</feature>
<comment type="cofactor">
    <cofactor evidence="1 4">
        <name>pyridoxal 5'-phosphate</name>
        <dbReference type="ChEBI" id="CHEBI:597326"/>
    </cofactor>
</comment>
<dbReference type="GO" id="GO:0030170">
    <property type="term" value="F:pyridoxal phosphate binding"/>
    <property type="evidence" value="ECO:0007669"/>
    <property type="project" value="InterPro"/>
</dbReference>
<dbReference type="InterPro" id="IPR050147">
    <property type="entry name" value="Ser/Thr_Dehydratase"/>
</dbReference>
<dbReference type="PANTHER" id="PTHR48078">
    <property type="entry name" value="THREONINE DEHYDRATASE, MITOCHONDRIAL-RELATED"/>
    <property type="match status" value="1"/>
</dbReference>
<comment type="caution">
    <text evidence="6">The sequence shown here is derived from an EMBL/GenBank/DDBJ whole genome shotgun (WGS) entry which is preliminary data.</text>
</comment>
<dbReference type="GO" id="GO:0009097">
    <property type="term" value="P:isoleucine biosynthetic process"/>
    <property type="evidence" value="ECO:0007669"/>
    <property type="project" value="TreeGrafter"/>
</dbReference>
<dbReference type="InterPro" id="IPR001926">
    <property type="entry name" value="TrpB-like_PALP"/>
</dbReference>
<dbReference type="InterPro" id="IPR011780">
    <property type="entry name" value="D_Ser_am_lyase"/>
</dbReference>
<dbReference type="Gene3D" id="3.40.50.1100">
    <property type="match status" value="2"/>
</dbReference>
<keyword evidence="2 4" id="KW-0663">Pyridoxal phosphate</keyword>
<dbReference type="Pfam" id="PF00291">
    <property type="entry name" value="PALP"/>
    <property type="match status" value="1"/>
</dbReference>